<name>A0AAV0WD41_9HEMI</name>
<evidence type="ECO:0000313" key="2">
    <source>
        <dbReference type="Proteomes" id="UP001160148"/>
    </source>
</evidence>
<dbReference type="Proteomes" id="UP001160148">
    <property type="component" value="Unassembled WGS sequence"/>
</dbReference>
<dbReference type="AlphaFoldDB" id="A0AAV0WD41"/>
<gene>
    <name evidence="1" type="ORF">MEUPH1_LOCUS9795</name>
</gene>
<proteinExistence type="predicted"/>
<reference evidence="1 2" key="1">
    <citation type="submission" date="2023-01" db="EMBL/GenBank/DDBJ databases">
        <authorList>
            <person name="Whitehead M."/>
        </authorList>
    </citation>
    <scope>NUCLEOTIDE SEQUENCE [LARGE SCALE GENOMIC DNA]</scope>
</reference>
<keyword evidence="2" id="KW-1185">Reference proteome</keyword>
<dbReference type="EMBL" id="CARXXK010000002">
    <property type="protein sequence ID" value="CAI6353706.1"/>
    <property type="molecule type" value="Genomic_DNA"/>
</dbReference>
<comment type="caution">
    <text evidence="1">The sequence shown here is derived from an EMBL/GenBank/DDBJ whole genome shotgun (WGS) entry which is preliminary data.</text>
</comment>
<evidence type="ECO:0000313" key="1">
    <source>
        <dbReference type="EMBL" id="CAI6353706.1"/>
    </source>
</evidence>
<organism evidence="1 2">
    <name type="scientific">Macrosiphum euphorbiae</name>
    <name type="common">potato aphid</name>
    <dbReference type="NCBI Taxonomy" id="13131"/>
    <lineage>
        <taxon>Eukaryota</taxon>
        <taxon>Metazoa</taxon>
        <taxon>Ecdysozoa</taxon>
        <taxon>Arthropoda</taxon>
        <taxon>Hexapoda</taxon>
        <taxon>Insecta</taxon>
        <taxon>Pterygota</taxon>
        <taxon>Neoptera</taxon>
        <taxon>Paraneoptera</taxon>
        <taxon>Hemiptera</taxon>
        <taxon>Sternorrhyncha</taxon>
        <taxon>Aphidomorpha</taxon>
        <taxon>Aphidoidea</taxon>
        <taxon>Aphididae</taxon>
        <taxon>Macrosiphini</taxon>
        <taxon>Macrosiphum</taxon>
    </lineage>
</organism>
<protein>
    <submittedName>
        <fullName evidence="1">Uncharacterized protein</fullName>
    </submittedName>
</protein>
<sequence>MFDKETSVVKLLVQLCHAYLSYALGPAMLRRGNPLTSAEWSKLFISAIGKFEKHIVSLNNKIIVSKKKSLPWLEDGVGDEDYKNEKLNVYDFILNTKDTIDRELFPAHWDKQDKIKRKKLIKRKKISSCSDSEQSSVEDNLVKMMKINVIKLKNVMT</sequence>
<accession>A0AAV0WD41</accession>